<gene>
    <name evidence="1" type="ORF">AS156_00935</name>
</gene>
<evidence type="ECO:0000313" key="1">
    <source>
        <dbReference type="EMBL" id="KWV54324.1"/>
    </source>
</evidence>
<accession>A0A109JSR0</accession>
<dbReference type="Proteomes" id="UP000057737">
    <property type="component" value="Unassembled WGS sequence"/>
</dbReference>
<protein>
    <recommendedName>
        <fullName evidence="3">DNA-binding protein</fullName>
    </recommendedName>
</protein>
<dbReference type="AlphaFoldDB" id="A0A109JSR0"/>
<evidence type="ECO:0000313" key="2">
    <source>
        <dbReference type="Proteomes" id="UP000057737"/>
    </source>
</evidence>
<sequence length="64" mass="7115">MTKQEIDDLLAKPTITPDELFRSKVLPLSRNGIYEAINRGEIAVMPIGKKKAIITAPLRKQLGL</sequence>
<dbReference type="RefSeq" id="WP_066508184.1">
    <property type="nucleotide sequence ID" value="NZ_LNCU01000072.1"/>
</dbReference>
<name>A0A109JSR0_9BRAD</name>
<comment type="caution">
    <text evidence="1">The sequence shown here is derived from an EMBL/GenBank/DDBJ whole genome shotgun (WGS) entry which is preliminary data.</text>
</comment>
<dbReference type="EMBL" id="LNCU01000072">
    <property type="protein sequence ID" value="KWV54324.1"/>
    <property type="molecule type" value="Genomic_DNA"/>
</dbReference>
<evidence type="ECO:0008006" key="3">
    <source>
        <dbReference type="Google" id="ProtNLM"/>
    </source>
</evidence>
<organism evidence="1 2">
    <name type="scientific">Bradyrhizobium macuxiense</name>
    <dbReference type="NCBI Taxonomy" id="1755647"/>
    <lineage>
        <taxon>Bacteria</taxon>
        <taxon>Pseudomonadati</taxon>
        <taxon>Pseudomonadota</taxon>
        <taxon>Alphaproteobacteria</taxon>
        <taxon>Hyphomicrobiales</taxon>
        <taxon>Nitrobacteraceae</taxon>
        <taxon>Bradyrhizobium</taxon>
    </lineage>
</organism>
<proteinExistence type="predicted"/>
<reference evidence="1 2" key="1">
    <citation type="submission" date="2015-11" db="EMBL/GenBank/DDBJ databases">
        <title>Draft Genome Sequence of the Strain BR 10303 (Bradyrhizobium sp.) isolated from nodules of Centrolobium paraense.</title>
        <authorList>
            <person name="Zelli J.E."/>
            <person name="Simoes-Araujo J.L."/>
            <person name="Barauna A.C."/>
            <person name="Silva K."/>
        </authorList>
    </citation>
    <scope>NUCLEOTIDE SEQUENCE [LARGE SCALE GENOMIC DNA]</scope>
    <source>
        <strain evidence="1 2">BR 10303</strain>
    </source>
</reference>
<keyword evidence="2" id="KW-1185">Reference proteome</keyword>
<dbReference type="OrthoDB" id="4954032at2"/>